<dbReference type="Gene3D" id="2.30.42.10">
    <property type="match status" value="1"/>
</dbReference>
<dbReference type="Pfam" id="PF24314">
    <property type="entry name" value="DUF7488"/>
    <property type="match status" value="1"/>
</dbReference>
<evidence type="ECO:0000313" key="3">
    <source>
        <dbReference type="EMBL" id="ASQ29898.1"/>
    </source>
</evidence>
<dbReference type="InterPro" id="IPR055911">
    <property type="entry name" value="DUF7488"/>
</dbReference>
<keyword evidence="4" id="KW-1185">Reference proteome</keyword>
<dbReference type="OrthoDB" id="5338305at2"/>
<dbReference type="Pfam" id="PF17820">
    <property type="entry name" value="PDZ_6"/>
    <property type="match status" value="1"/>
</dbReference>
<dbReference type="InterPro" id="IPR036034">
    <property type="entry name" value="PDZ_sf"/>
</dbReference>
<name>A0A222MW67_9BACT</name>
<sequence>MRFVLLFLAFLSFSFAVERPRLEDFVACFNKNKASVFIYEGMNAFALSENLLAVVKNPNTKLNKYVKYDPFLNLYLVRTEFSLIPTNMYDEQNLTRNDWVGIIDPTNAYIGHLKYLAQDINERDRLDFATKVGQLSTPCCNMLGIALADGSFIGNRYLKHFMKYNDVYWGDIGVDFTVRNNKIYVEKVRNSGQFLVNDEIVSVDDVPANDIRKLNEKILFADRGSTLYFKILRDNADVNVSVMVSPKELTGLALEQNSNNNKKTVVTVKNNDYRSNLGFSLRNNLVVSKIEANSNASRAGLLVGDKILRINNQIVRDTNSVQRILASGTEFNILISRSSKNLPKIGSSASSKGDGEFQFFVRLVK</sequence>
<feature type="signal peptide" evidence="1">
    <location>
        <begin position="1"/>
        <end position="16"/>
    </location>
</feature>
<keyword evidence="1" id="KW-0732">Signal</keyword>
<evidence type="ECO:0000313" key="4">
    <source>
        <dbReference type="Proteomes" id="UP000201169"/>
    </source>
</evidence>
<feature type="domain" description="PDZ" evidence="2">
    <location>
        <begin position="265"/>
        <end position="339"/>
    </location>
</feature>
<dbReference type="EMBL" id="CP022347">
    <property type="protein sequence ID" value="ASQ29898.1"/>
    <property type="molecule type" value="Genomic_DNA"/>
</dbReference>
<dbReference type="Proteomes" id="UP000201169">
    <property type="component" value="Chromosome"/>
</dbReference>
<dbReference type="RefSeq" id="WP_094324689.1">
    <property type="nucleotide sequence ID" value="NZ_CP022347.1"/>
</dbReference>
<accession>A0A222MW67</accession>
<organism evidence="3 4">
    <name type="scientific">Campylobacter avium LMG 24591</name>
    <dbReference type="NCBI Taxonomy" id="522484"/>
    <lineage>
        <taxon>Bacteria</taxon>
        <taxon>Pseudomonadati</taxon>
        <taxon>Campylobacterota</taxon>
        <taxon>Epsilonproteobacteria</taxon>
        <taxon>Campylobacterales</taxon>
        <taxon>Campylobacteraceae</taxon>
        <taxon>Campylobacter</taxon>
    </lineage>
</organism>
<protein>
    <submittedName>
        <fullName evidence="3">PDZ domain protein</fullName>
    </submittedName>
</protein>
<gene>
    <name evidence="3" type="ORF">CAV_0226</name>
</gene>
<dbReference type="SUPFAM" id="SSF50156">
    <property type="entry name" value="PDZ domain-like"/>
    <property type="match status" value="2"/>
</dbReference>
<dbReference type="InterPro" id="IPR041489">
    <property type="entry name" value="PDZ_6"/>
</dbReference>
<dbReference type="SMART" id="SM00228">
    <property type="entry name" value="PDZ"/>
    <property type="match status" value="2"/>
</dbReference>
<dbReference type="PROSITE" id="PS50106">
    <property type="entry name" value="PDZ"/>
    <property type="match status" value="1"/>
</dbReference>
<evidence type="ECO:0000259" key="2">
    <source>
        <dbReference type="PROSITE" id="PS50106"/>
    </source>
</evidence>
<reference evidence="3 4" key="1">
    <citation type="submission" date="2017-07" db="EMBL/GenBank/DDBJ databases">
        <title>Analysis of two Campylobacter avium genomes and identification of a novel hippuricase gene.</title>
        <authorList>
            <person name="Miller W.G."/>
            <person name="Chapman M.H."/>
            <person name="Yee E."/>
            <person name="Revez J."/>
            <person name="Bono J.L."/>
            <person name="Rossi M."/>
        </authorList>
    </citation>
    <scope>NUCLEOTIDE SEQUENCE [LARGE SCALE GENOMIC DNA]</scope>
    <source>
        <strain evidence="3 4">LMG 24591</strain>
    </source>
</reference>
<dbReference type="AlphaFoldDB" id="A0A222MW67"/>
<evidence type="ECO:0000256" key="1">
    <source>
        <dbReference type="SAM" id="SignalP"/>
    </source>
</evidence>
<dbReference type="Pfam" id="PF13180">
    <property type="entry name" value="PDZ_2"/>
    <property type="match status" value="1"/>
</dbReference>
<dbReference type="KEGG" id="cavi:CAV_0226"/>
<proteinExistence type="predicted"/>
<dbReference type="InterPro" id="IPR001478">
    <property type="entry name" value="PDZ"/>
</dbReference>
<feature type="chain" id="PRO_5012171733" evidence="1">
    <location>
        <begin position="17"/>
        <end position="365"/>
    </location>
</feature>